<feature type="transmembrane region" description="Helical" evidence="6">
    <location>
        <begin position="20"/>
        <end position="43"/>
    </location>
</feature>
<reference evidence="9 10" key="1">
    <citation type="submission" date="2017-12" db="EMBL/GenBank/DDBJ databases">
        <title>Genomes of bacteria within cyanobacterial aggregates.</title>
        <authorList>
            <person name="Cai H."/>
        </authorList>
    </citation>
    <scope>NUCLEOTIDE SEQUENCE [LARGE SCALE GENOMIC DNA]</scope>
    <source>
        <strain evidence="9 10">TH16</strain>
    </source>
</reference>
<keyword evidence="4 6" id="KW-1133">Transmembrane helix</keyword>
<feature type="transmembrane region" description="Helical" evidence="6">
    <location>
        <begin position="282"/>
        <end position="309"/>
    </location>
</feature>
<evidence type="ECO:0000313" key="10">
    <source>
        <dbReference type="Proteomes" id="UP000234752"/>
    </source>
</evidence>
<keyword evidence="10" id="KW-1185">Reference proteome</keyword>
<evidence type="ECO:0000313" key="9">
    <source>
        <dbReference type="EMBL" id="AUN29213.1"/>
    </source>
</evidence>
<dbReference type="PANTHER" id="PTHR30572:SF18">
    <property type="entry name" value="ABC-TYPE MACROLIDE FAMILY EXPORT SYSTEM PERMEASE COMPONENT 2"/>
    <property type="match status" value="1"/>
</dbReference>
<evidence type="ECO:0000259" key="8">
    <source>
        <dbReference type="Pfam" id="PF12704"/>
    </source>
</evidence>
<feature type="domain" description="ABC3 transporter permease C-terminal" evidence="7">
    <location>
        <begin position="290"/>
        <end position="403"/>
    </location>
</feature>
<feature type="transmembrane region" description="Helical" evidence="6">
    <location>
        <begin position="779"/>
        <end position="805"/>
    </location>
</feature>
<feature type="domain" description="MacB-like periplasmic core" evidence="8">
    <location>
        <begin position="434"/>
        <end position="653"/>
    </location>
</feature>
<feature type="transmembrane region" description="Helical" evidence="6">
    <location>
        <begin position="736"/>
        <end position="759"/>
    </location>
</feature>
<evidence type="ECO:0000256" key="4">
    <source>
        <dbReference type="ARBA" id="ARBA00022989"/>
    </source>
</evidence>
<gene>
    <name evidence="9" type="ORF">C0V82_02330</name>
</gene>
<evidence type="ECO:0000259" key="7">
    <source>
        <dbReference type="Pfam" id="PF02687"/>
    </source>
</evidence>
<dbReference type="PANTHER" id="PTHR30572">
    <property type="entry name" value="MEMBRANE COMPONENT OF TRANSPORTER-RELATED"/>
    <property type="match status" value="1"/>
</dbReference>
<dbReference type="Proteomes" id="UP000234752">
    <property type="component" value="Chromosome eg_1"/>
</dbReference>
<keyword evidence="3 6" id="KW-0812">Transmembrane</keyword>
<feature type="transmembrane region" description="Helical" evidence="6">
    <location>
        <begin position="330"/>
        <end position="352"/>
    </location>
</feature>
<dbReference type="EMBL" id="CP025611">
    <property type="protein sequence ID" value="AUN29213.1"/>
    <property type="molecule type" value="Genomic_DNA"/>
</dbReference>
<keyword evidence="5 6" id="KW-0472">Membrane</keyword>
<name>A0A2K9N7T3_9PROT</name>
<dbReference type="InterPro" id="IPR025857">
    <property type="entry name" value="MacB_PCD"/>
</dbReference>
<sequence length="815" mass="88600">MDMLKNWIMVALRNLLRHKLYTSINVLGLAAGLAAALLITVFVRHELSYNSLFTDADKTLRVVRTEYLPGRPPATHAAMSMPTAAALKQEFSEIETVVRFGRTREIVRRGDESLYVSFHAVDVDYLRLFDWPFLSGDPRTALSQPNSTVLTQALATKIFGAQEAVGRTVTLIDGRTLTVTGVIQDPPSNVTDEVEALVSIATPLPFLERQRENWGSNWLHIYLRLAPGADVERLKTDLKGFMARVRPSANPQDDGGYRAELSLQPLLDIRTHPLPGGIGTSMAVITGLIALAVLIMAIAAINFVNLATARATMRAREVALRKTLGAPRRLIILQFLGESLLLTLLAGLLAMAVVELGLDPFQSALGIKMDPAFHAMGLLGAITLGLSVLLGLLGGLYPAFVLSGFRPAQVLRSNKSAGVGGGRLRAALVVAQFAVAIGLTVGTLVVLQQTRYASSQELGFDKENVVLLRGFEYEAARSKLETFKTRLLADPAVVSVAGAPWAPSDPSERTSTYGVITGDRNETMTVRTEPVDFGYFETLGATMLAGRSFDKARGADEAKFVPEGSRLEGRAAATIISATAVQQFGWGSPAEAIGRTINFPQDEGDITLQVVGVVTDLQYKSARNSTVATIYHAEPSEARVLMVRIRPGDVSATLNRIDSLWREMVPDVPARRHFLDERVELLYADDIRQGKLFAAFAGLAVIIACLGLFGLASFTAERRTKEIGIRKVLGASVLQLVRLLVWQFSRPVLIANLIAWPVAWYGLNRWLQGFAYRVDLDPLLFLAAGLGAMVIAWATVAGHAARVAVEKPVKALRYE</sequence>
<dbReference type="InterPro" id="IPR050250">
    <property type="entry name" value="Macrolide_Exporter_MacB"/>
</dbReference>
<evidence type="ECO:0000256" key="1">
    <source>
        <dbReference type="ARBA" id="ARBA00004651"/>
    </source>
</evidence>
<dbReference type="KEGG" id="ncb:C0V82_02330"/>
<dbReference type="Pfam" id="PF02687">
    <property type="entry name" value="FtsX"/>
    <property type="match status" value="2"/>
</dbReference>
<evidence type="ECO:0000256" key="3">
    <source>
        <dbReference type="ARBA" id="ARBA00022692"/>
    </source>
</evidence>
<comment type="subcellular location">
    <subcellularLocation>
        <location evidence="1">Cell membrane</location>
        <topology evidence="1">Multi-pass membrane protein</topology>
    </subcellularLocation>
</comment>
<evidence type="ECO:0000256" key="2">
    <source>
        <dbReference type="ARBA" id="ARBA00022475"/>
    </source>
</evidence>
<evidence type="ECO:0008006" key="11">
    <source>
        <dbReference type="Google" id="ProtNLM"/>
    </source>
</evidence>
<evidence type="ECO:0000256" key="5">
    <source>
        <dbReference type="ARBA" id="ARBA00023136"/>
    </source>
</evidence>
<dbReference type="InterPro" id="IPR003838">
    <property type="entry name" value="ABC3_permease_C"/>
</dbReference>
<dbReference type="Pfam" id="PF12704">
    <property type="entry name" value="MacB_PCD"/>
    <property type="match status" value="2"/>
</dbReference>
<feature type="domain" description="ABC3 transporter permease C-terminal" evidence="7">
    <location>
        <begin position="695"/>
        <end position="797"/>
    </location>
</feature>
<dbReference type="AlphaFoldDB" id="A0A2K9N7T3"/>
<feature type="domain" description="MacB-like periplasmic core" evidence="8">
    <location>
        <begin position="22"/>
        <end position="239"/>
    </location>
</feature>
<dbReference type="GO" id="GO:0022857">
    <property type="term" value="F:transmembrane transporter activity"/>
    <property type="evidence" value="ECO:0007669"/>
    <property type="project" value="TreeGrafter"/>
</dbReference>
<organism evidence="9 10">
    <name type="scientific">Niveispirillum cyanobacteriorum</name>
    <dbReference type="NCBI Taxonomy" id="1612173"/>
    <lineage>
        <taxon>Bacteria</taxon>
        <taxon>Pseudomonadati</taxon>
        <taxon>Pseudomonadota</taxon>
        <taxon>Alphaproteobacteria</taxon>
        <taxon>Rhodospirillales</taxon>
        <taxon>Azospirillaceae</taxon>
        <taxon>Niveispirillum</taxon>
    </lineage>
</organism>
<dbReference type="GO" id="GO:0005886">
    <property type="term" value="C:plasma membrane"/>
    <property type="evidence" value="ECO:0007669"/>
    <property type="project" value="UniProtKB-SubCell"/>
</dbReference>
<keyword evidence="2" id="KW-1003">Cell membrane</keyword>
<feature type="transmembrane region" description="Helical" evidence="6">
    <location>
        <begin position="372"/>
        <end position="405"/>
    </location>
</feature>
<protein>
    <recommendedName>
        <fullName evidence="11">ABC transporter permease</fullName>
    </recommendedName>
</protein>
<accession>A0A2K9N7T3</accession>
<evidence type="ECO:0000256" key="6">
    <source>
        <dbReference type="SAM" id="Phobius"/>
    </source>
</evidence>
<feature type="transmembrane region" description="Helical" evidence="6">
    <location>
        <begin position="692"/>
        <end position="715"/>
    </location>
</feature>
<proteinExistence type="predicted"/>
<feature type="transmembrane region" description="Helical" evidence="6">
    <location>
        <begin position="426"/>
        <end position="447"/>
    </location>
</feature>